<protein>
    <submittedName>
        <fullName evidence="3">Uncharacterized protein</fullName>
    </submittedName>
</protein>
<organism evidence="3 4">
    <name type="scientific">Helianthus annuus</name>
    <name type="common">Common sunflower</name>
    <dbReference type="NCBI Taxonomy" id="4232"/>
    <lineage>
        <taxon>Eukaryota</taxon>
        <taxon>Viridiplantae</taxon>
        <taxon>Streptophyta</taxon>
        <taxon>Embryophyta</taxon>
        <taxon>Tracheophyta</taxon>
        <taxon>Spermatophyta</taxon>
        <taxon>Magnoliopsida</taxon>
        <taxon>eudicotyledons</taxon>
        <taxon>Gunneridae</taxon>
        <taxon>Pentapetalae</taxon>
        <taxon>asterids</taxon>
        <taxon>campanulids</taxon>
        <taxon>Asterales</taxon>
        <taxon>Asteraceae</taxon>
        <taxon>Asteroideae</taxon>
        <taxon>Heliantheae alliance</taxon>
        <taxon>Heliantheae</taxon>
        <taxon>Helianthus</taxon>
    </lineage>
</organism>
<dbReference type="EMBL" id="MNCJ02000331">
    <property type="protein sequence ID" value="KAF5758662.1"/>
    <property type="molecule type" value="Genomic_DNA"/>
</dbReference>
<reference evidence="3" key="2">
    <citation type="submission" date="2017-02" db="EMBL/GenBank/DDBJ databases">
        <title>Sunflower complete genome.</title>
        <authorList>
            <person name="Langlade N."/>
            <person name="Munos S."/>
        </authorList>
    </citation>
    <scope>NUCLEOTIDE SEQUENCE [LARGE SCALE GENOMIC DNA]</scope>
    <source>
        <tissue evidence="3">Leaves</tissue>
    </source>
</reference>
<dbReference type="OMA" id="IPCFVAT"/>
<feature type="region of interest" description="Disordered" evidence="1">
    <location>
        <begin position="52"/>
        <end position="79"/>
    </location>
</feature>
<evidence type="ECO:0000313" key="2">
    <source>
        <dbReference type="EMBL" id="KAF5758662.1"/>
    </source>
</evidence>
<dbReference type="Gramene" id="mRNA:HanXRQr2_Chr16g0731811">
    <property type="protein sequence ID" value="CDS:HanXRQr2_Chr16g0731811.1"/>
    <property type="gene ID" value="HanXRQr2_Chr16g0731811"/>
</dbReference>
<dbReference type="EMBL" id="CM007905">
    <property type="protein sequence ID" value="OTF90920.1"/>
    <property type="molecule type" value="Genomic_DNA"/>
</dbReference>
<dbReference type="Proteomes" id="UP000215914">
    <property type="component" value="Chromosome 16"/>
</dbReference>
<dbReference type="OrthoDB" id="1924680at2759"/>
<keyword evidence="4" id="KW-1185">Reference proteome</keyword>
<feature type="compositionally biased region" description="Low complexity" evidence="1">
    <location>
        <begin position="52"/>
        <end position="64"/>
    </location>
</feature>
<gene>
    <name evidence="3" type="ORF">HannXRQ_Chr16g0504931</name>
    <name evidence="2" type="ORF">HanXRQr2_Chr16g0731811</name>
</gene>
<reference evidence="2" key="3">
    <citation type="submission" date="2020-06" db="EMBL/GenBank/DDBJ databases">
        <title>Helianthus annuus Genome sequencing and assembly Release 2.</title>
        <authorList>
            <person name="Gouzy J."/>
            <person name="Langlade N."/>
            <person name="Munos S."/>
        </authorList>
    </citation>
    <scope>NUCLEOTIDE SEQUENCE</scope>
    <source>
        <tissue evidence="2">Leaves</tissue>
    </source>
</reference>
<proteinExistence type="predicted"/>
<dbReference type="PANTHER" id="PTHR35495:SF1">
    <property type="entry name" value="OS06G0679600 PROTEIN"/>
    <property type="match status" value="1"/>
</dbReference>
<dbReference type="FunCoup" id="A0A251RWV0">
    <property type="interactions" value="992"/>
</dbReference>
<accession>A0A251RWV0</accession>
<dbReference type="PANTHER" id="PTHR35495">
    <property type="entry name" value="OS06G0679600 PROTEIN"/>
    <property type="match status" value="1"/>
</dbReference>
<dbReference type="AlphaFoldDB" id="A0A251RWV0"/>
<evidence type="ECO:0000256" key="1">
    <source>
        <dbReference type="SAM" id="MobiDB-lite"/>
    </source>
</evidence>
<feature type="region of interest" description="Disordered" evidence="1">
    <location>
        <begin position="109"/>
        <end position="131"/>
    </location>
</feature>
<feature type="compositionally biased region" description="Low complexity" evidence="1">
    <location>
        <begin position="111"/>
        <end position="131"/>
    </location>
</feature>
<name>A0A251RWV0_HELAN</name>
<sequence>MNRRIRSRSAAVDGYLRYLKPGALAQLRDRKINARTHYRSSDYQILLSRASPSSPAAVSPSRSVNAAGSTPQPDAAVVDGESPCFSPRFYGPRCPQRKKLMAVRLFCSEPSDGSGSGSAIDAFSSDSLAAH</sequence>
<evidence type="ECO:0000313" key="3">
    <source>
        <dbReference type="EMBL" id="OTF90920.1"/>
    </source>
</evidence>
<evidence type="ECO:0000313" key="4">
    <source>
        <dbReference type="Proteomes" id="UP000215914"/>
    </source>
</evidence>
<dbReference type="InParanoid" id="A0A251RWV0"/>
<reference evidence="2 4" key="1">
    <citation type="journal article" date="2017" name="Nature">
        <title>The sunflower genome provides insights into oil metabolism, flowering and Asterid evolution.</title>
        <authorList>
            <person name="Badouin H."/>
            <person name="Gouzy J."/>
            <person name="Grassa C.J."/>
            <person name="Murat F."/>
            <person name="Staton S.E."/>
            <person name="Cottret L."/>
            <person name="Lelandais-Briere C."/>
            <person name="Owens G.L."/>
            <person name="Carrere S."/>
            <person name="Mayjonade B."/>
            <person name="Legrand L."/>
            <person name="Gill N."/>
            <person name="Kane N.C."/>
            <person name="Bowers J.E."/>
            <person name="Hubner S."/>
            <person name="Bellec A."/>
            <person name="Berard A."/>
            <person name="Berges H."/>
            <person name="Blanchet N."/>
            <person name="Boniface M.C."/>
            <person name="Brunel D."/>
            <person name="Catrice O."/>
            <person name="Chaidir N."/>
            <person name="Claudel C."/>
            <person name="Donnadieu C."/>
            <person name="Faraut T."/>
            <person name="Fievet G."/>
            <person name="Helmstetter N."/>
            <person name="King M."/>
            <person name="Knapp S.J."/>
            <person name="Lai Z."/>
            <person name="Le Paslier M.C."/>
            <person name="Lippi Y."/>
            <person name="Lorenzon L."/>
            <person name="Mandel J.R."/>
            <person name="Marage G."/>
            <person name="Marchand G."/>
            <person name="Marquand E."/>
            <person name="Bret-Mestries E."/>
            <person name="Morien E."/>
            <person name="Nambeesan S."/>
            <person name="Nguyen T."/>
            <person name="Pegot-Espagnet P."/>
            <person name="Pouilly N."/>
            <person name="Raftis F."/>
            <person name="Sallet E."/>
            <person name="Schiex T."/>
            <person name="Thomas J."/>
            <person name="Vandecasteele C."/>
            <person name="Vares D."/>
            <person name="Vear F."/>
            <person name="Vautrin S."/>
            <person name="Crespi M."/>
            <person name="Mangin B."/>
            <person name="Burke J.M."/>
            <person name="Salse J."/>
            <person name="Munos S."/>
            <person name="Vincourt P."/>
            <person name="Rieseberg L.H."/>
            <person name="Langlade N.B."/>
        </authorList>
    </citation>
    <scope>NUCLEOTIDE SEQUENCE [LARGE SCALE GENOMIC DNA]</scope>
    <source>
        <strain evidence="4">cv. SF193</strain>
        <tissue evidence="2">Leaves</tissue>
    </source>
</reference>